<dbReference type="InterPro" id="IPR009000">
    <property type="entry name" value="Transl_B-barrel_sf"/>
</dbReference>
<dbReference type="GO" id="GO:0008270">
    <property type="term" value="F:zinc ion binding"/>
    <property type="evidence" value="ECO:0007669"/>
    <property type="project" value="UniProtKB-UniRule"/>
</dbReference>
<evidence type="ECO:0000256" key="5">
    <source>
        <dbReference type="ARBA" id="ARBA00022741"/>
    </source>
</evidence>
<dbReference type="SUPFAM" id="SSF50447">
    <property type="entry name" value="Translation proteins"/>
    <property type="match status" value="1"/>
</dbReference>
<dbReference type="AlphaFoldDB" id="A0A839N7T6"/>
<keyword evidence="4 13" id="KW-0479">Metal-binding</keyword>
<feature type="coiled-coil region" evidence="14">
    <location>
        <begin position="756"/>
        <end position="783"/>
    </location>
</feature>
<dbReference type="FunFam" id="3.10.310.40:FF:000001">
    <property type="entry name" value="Alanine--tRNA ligase"/>
    <property type="match status" value="1"/>
</dbReference>
<dbReference type="Pfam" id="PF02272">
    <property type="entry name" value="DHHA1"/>
    <property type="match status" value="1"/>
</dbReference>
<feature type="binding site" evidence="13">
    <location>
        <position position="690"/>
    </location>
    <ligand>
        <name>Zn(2+)</name>
        <dbReference type="ChEBI" id="CHEBI:29105"/>
    </ligand>
</feature>
<keyword evidence="14" id="KW-0175">Coiled coil</keyword>
<feature type="binding site" evidence="13">
    <location>
        <position position="591"/>
    </location>
    <ligand>
        <name>Zn(2+)</name>
        <dbReference type="ChEBI" id="CHEBI:29105"/>
    </ligand>
</feature>
<dbReference type="Gene3D" id="6.10.250.550">
    <property type="match status" value="1"/>
</dbReference>
<evidence type="ECO:0000259" key="15">
    <source>
        <dbReference type="PROSITE" id="PS50860"/>
    </source>
</evidence>
<dbReference type="InterPro" id="IPR018165">
    <property type="entry name" value="Ala-tRNA-synth_IIc_core"/>
</dbReference>
<feature type="binding site" evidence="13">
    <location>
        <position position="694"/>
    </location>
    <ligand>
        <name>Zn(2+)</name>
        <dbReference type="ChEBI" id="CHEBI:29105"/>
    </ligand>
</feature>
<dbReference type="Gene3D" id="3.30.930.10">
    <property type="entry name" value="Bira Bifunctional Protein, Domain 2"/>
    <property type="match status" value="1"/>
</dbReference>
<proteinExistence type="inferred from homology"/>
<gene>
    <name evidence="13" type="primary">alaS</name>
    <name evidence="16" type="ORF">FHU39_001269</name>
</gene>
<dbReference type="InterPro" id="IPR045864">
    <property type="entry name" value="aa-tRNA-synth_II/BPL/LPL"/>
</dbReference>
<keyword evidence="13" id="KW-0963">Cytoplasm</keyword>
<dbReference type="SMART" id="SM00863">
    <property type="entry name" value="tRNA_SAD"/>
    <property type="match status" value="1"/>
</dbReference>
<comment type="catalytic activity">
    <reaction evidence="12 13">
        <text>tRNA(Ala) + L-alanine + ATP = L-alanyl-tRNA(Ala) + AMP + diphosphate</text>
        <dbReference type="Rhea" id="RHEA:12540"/>
        <dbReference type="Rhea" id="RHEA-COMP:9657"/>
        <dbReference type="Rhea" id="RHEA-COMP:9923"/>
        <dbReference type="ChEBI" id="CHEBI:30616"/>
        <dbReference type="ChEBI" id="CHEBI:33019"/>
        <dbReference type="ChEBI" id="CHEBI:57972"/>
        <dbReference type="ChEBI" id="CHEBI:78442"/>
        <dbReference type="ChEBI" id="CHEBI:78497"/>
        <dbReference type="ChEBI" id="CHEBI:456215"/>
        <dbReference type="EC" id="6.1.1.7"/>
    </reaction>
</comment>
<dbReference type="InterPro" id="IPR018162">
    <property type="entry name" value="Ala-tRNA-ligase_IIc_anticod-bd"/>
</dbReference>
<keyword evidence="9 13" id="KW-0648">Protein biosynthesis</keyword>
<dbReference type="GO" id="GO:0006419">
    <property type="term" value="P:alanyl-tRNA aminoacylation"/>
    <property type="evidence" value="ECO:0007669"/>
    <property type="project" value="UniProtKB-UniRule"/>
</dbReference>
<evidence type="ECO:0000256" key="2">
    <source>
        <dbReference type="ARBA" id="ARBA00022555"/>
    </source>
</evidence>
<keyword evidence="10 13" id="KW-0030">Aminoacyl-tRNA synthetase</keyword>
<evidence type="ECO:0000256" key="8">
    <source>
        <dbReference type="ARBA" id="ARBA00022884"/>
    </source>
</evidence>
<dbReference type="Pfam" id="PF07973">
    <property type="entry name" value="tRNA_SAD"/>
    <property type="match status" value="1"/>
</dbReference>
<evidence type="ECO:0000256" key="11">
    <source>
        <dbReference type="ARBA" id="ARBA00024779"/>
    </source>
</evidence>
<evidence type="ECO:0000256" key="4">
    <source>
        <dbReference type="ARBA" id="ARBA00022723"/>
    </source>
</evidence>
<dbReference type="Gene3D" id="3.30.54.20">
    <property type="match status" value="1"/>
</dbReference>
<dbReference type="NCBIfam" id="TIGR00344">
    <property type="entry name" value="alaS"/>
    <property type="match status" value="1"/>
</dbReference>
<dbReference type="GO" id="GO:0002161">
    <property type="term" value="F:aminoacyl-tRNA deacylase activity"/>
    <property type="evidence" value="ECO:0007669"/>
    <property type="project" value="TreeGrafter"/>
</dbReference>
<dbReference type="FunFam" id="3.30.980.10:FF:000004">
    <property type="entry name" value="Alanine--tRNA ligase, cytoplasmic"/>
    <property type="match status" value="1"/>
</dbReference>
<dbReference type="InterPro" id="IPR018164">
    <property type="entry name" value="Ala-tRNA-synth_IIc_N"/>
</dbReference>
<keyword evidence="17" id="KW-1185">Reference proteome</keyword>
<dbReference type="SUPFAM" id="SSF55186">
    <property type="entry name" value="ThrRS/AlaRS common domain"/>
    <property type="match status" value="1"/>
</dbReference>
<feature type="domain" description="Alanyl-transfer RNA synthetases family profile" evidence="15">
    <location>
        <begin position="2"/>
        <end position="733"/>
    </location>
</feature>
<dbReference type="Pfam" id="PF01411">
    <property type="entry name" value="tRNA-synt_2c"/>
    <property type="match status" value="1"/>
</dbReference>
<dbReference type="SUPFAM" id="SSF55681">
    <property type="entry name" value="Class II aaRS and biotin synthetases"/>
    <property type="match status" value="1"/>
</dbReference>
<dbReference type="InterPro" id="IPR023033">
    <property type="entry name" value="Ala_tRNA_ligase_euk/bac"/>
</dbReference>
<dbReference type="GO" id="GO:0004813">
    <property type="term" value="F:alanine-tRNA ligase activity"/>
    <property type="evidence" value="ECO:0007669"/>
    <property type="project" value="UniProtKB-UniRule"/>
</dbReference>
<dbReference type="GO" id="GO:0000049">
    <property type="term" value="F:tRNA binding"/>
    <property type="evidence" value="ECO:0007669"/>
    <property type="project" value="UniProtKB-KW"/>
</dbReference>
<protein>
    <recommendedName>
        <fullName evidence="13">Alanine--tRNA ligase</fullName>
        <ecNumber evidence="13">6.1.1.7</ecNumber>
    </recommendedName>
    <alternativeName>
        <fullName evidence="13">Alanyl-tRNA synthetase</fullName>
        <shortName evidence="13">AlaRS</shortName>
    </alternativeName>
</protein>
<dbReference type="Gene3D" id="3.10.310.40">
    <property type="match status" value="1"/>
</dbReference>
<dbReference type="PRINTS" id="PR00980">
    <property type="entry name" value="TRNASYNTHALA"/>
</dbReference>
<sequence>MMDTAEIRRRWLDYFERNNHTVVPSAPLIYDDPNLLFVNAGMVPFKPYFLGQQTPPWDRATSVQKCVRTGDIEEVGKTSRHGTFFQMNGNFSFGDYFKEGAIRLAWGLITASRDDGGYGLDPERIWPTVYTDDDEAFAIWHEQIGIPTERITRRDANDNYWHMGVPGPGGPCSELFYDRGSEFGADGGPAVDEDRFMEFWNLVFMQEELSEVRSKADFDVAGPLPKRNIDTGMGLERMATLLQGKDNLYEIDEVYPVLAKAAQMTGKIYGEHSGHSATSSHPDDVHLRVVADHVRSSLMLIGDGVTPGNEGRGYVLRRMLRRAVRAMRLLGYRDKALPELLPVSLERMKASYPELETDFGRISQIAYGEEDAFRRTLDQGTTILDTAVTKAKQSAAALGGNGTPTLPGSEAFALHDTYGFPIDLTLEMAGEQGVEVDRDGFRRLMTEQRQRAKADAKAKKSGHAHTEIWKELRELGATDWQAYQALSTEGKIVGLVVDGQRVDGMSEGTTGQVVLDRTTFYAESGGQIADEGVITTSTGQLRVLDVQRPVKGLVVHTVEVASGEVKVGEEVQAQVDPDWRISACQAHSGTHVVHAALRQVLGPSALQSGSYNKPGYLRLDFAWNSGLSAETRSEIEEVANLALRQDLPVSSQYMTLPEAREWGALALFGETYDEQVRVIEIGGPWSRELCGGTHVAHSSQIGALTLTGESSVGSGVRRVEAFVGMDAMRYLAKERAIVAEAARLVKAQPGELTERIEELLTRVKNAEREITALRQQQLQAQAGELVRSATDIGGIRVLTHDAGDAGADDVRTLVTGLRGRLGDAAPVVVAVTGSAKGRPLVVVATNAAARDRGIKAGDLVRVAAGVLGGGGGGKPDIAQGGGTDSSAVGAALEAVERQLHDLAGVQ</sequence>
<comment type="function">
    <text evidence="11 13">Catalyzes the attachment of alanine to tRNA(Ala) in a two-step reaction: alanine is first activated by ATP to form Ala-AMP and then transferred to the acceptor end of tRNA(Ala). Also edits incorrectly charged Ser-tRNA(Ala) and Gly-tRNA(Ala) via its editing domain.</text>
</comment>
<dbReference type="InterPro" id="IPR002318">
    <property type="entry name" value="Ala-tRNA-lgiase_IIc"/>
</dbReference>
<evidence type="ECO:0000256" key="12">
    <source>
        <dbReference type="ARBA" id="ARBA00048300"/>
    </source>
</evidence>
<dbReference type="InterPro" id="IPR003156">
    <property type="entry name" value="DHHA1_dom"/>
</dbReference>
<comment type="caution">
    <text evidence="16">The sequence shown here is derived from an EMBL/GenBank/DDBJ whole genome shotgun (WGS) entry which is preliminary data.</text>
</comment>
<evidence type="ECO:0000256" key="10">
    <source>
        <dbReference type="ARBA" id="ARBA00023146"/>
    </source>
</evidence>
<evidence type="ECO:0000256" key="3">
    <source>
        <dbReference type="ARBA" id="ARBA00022598"/>
    </source>
</evidence>
<dbReference type="EC" id="6.1.1.7" evidence="13"/>
<keyword evidence="5 13" id="KW-0547">Nucleotide-binding</keyword>
<reference evidence="16 17" key="1">
    <citation type="submission" date="2020-08" db="EMBL/GenBank/DDBJ databases">
        <title>Sequencing the genomes of 1000 actinobacteria strains.</title>
        <authorList>
            <person name="Klenk H.-P."/>
        </authorList>
    </citation>
    <scope>NUCLEOTIDE SEQUENCE [LARGE SCALE GENOMIC DNA]</scope>
    <source>
        <strain evidence="16 17">DSM 105369</strain>
    </source>
</reference>
<comment type="similarity">
    <text evidence="1 13">Belongs to the class-II aminoacyl-tRNA synthetase family.</text>
</comment>
<evidence type="ECO:0000256" key="13">
    <source>
        <dbReference type="HAMAP-Rule" id="MF_00036"/>
    </source>
</evidence>
<keyword evidence="2 13" id="KW-0820">tRNA-binding</keyword>
<dbReference type="PROSITE" id="PS50860">
    <property type="entry name" value="AA_TRNA_LIGASE_II_ALA"/>
    <property type="match status" value="1"/>
</dbReference>
<dbReference type="CDD" id="cd00673">
    <property type="entry name" value="AlaRS_core"/>
    <property type="match status" value="1"/>
</dbReference>
<keyword evidence="6 13" id="KW-0862">Zinc</keyword>
<keyword evidence="3 13" id="KW-0436">Ligase</keyword>
<keyword evidence="8 13" id="KW-0694">RNA-binding</keyword>
<dbReference type="HAMAP" id="MF_00036_B">
    <property type="entry name" value="Ala_tRNA_synth_B"/>
    <property type="match status" value="1"/>
</dbReference>
<evidence type="ECO:0000256" key="6">
    <source>
        <dbReference type="ARBA" id="ARBA00022833"/>
    </source>
</evidence>
<dbReference type="InterPro" id="IPR012947">
    <property type="entry name" value="tRNA_SAD"/>
</dbReference>
<evidence type="ECO:0000313" key="16">
    <source>
        <dbReference type="EMBL" id="MBB2891285.1"/>
    </source>
</evidence>
<feature type="binding site" evidence="13">
    <location>
        <position position="587"/>
    </location>
    <ligand>
        <name>Zn(2+)</name>
        <dbReference type="ChEBI" id="CHEBI:29105"/>
    </ligand>
</feature>
<keyword evidence="7 13" id="KW-0067">ATP-binding</keyword>
<accession>A0A839N7T6</accession>
<dbReference type="InterPro" id="IPR050058">
    <property type="entry name" value="Ala-tRNA_ligase"/>
</dbReference>
<dbReference type="SUPFAM" id="SSF101353">
    <property type="entry name" value="Putative anticodon-binding domain of alanyl-tRNA synthetase (AlaRS)"/>
    <property type="match status" value="1"/>
</dbReference>
<dbReference type="Gene3D" id="2.40.30.130">
    <property type="match status" value="1"/>
</dbReference>
<dbReference type="PANTHER" id="PTHR11777">
    <property type="entry name" value="ALANYL-TRNA SYNTHETASE"/>
    <property type="match status" value="1"/>
</dbReference>
<evidence type="ECO:0000256" key="9">
    <source>
        <dbReference type="ARBA" id="ARBA00022917"/>
    </source>
</evidence>
<dbReference type="GO" id="GO:0005829">
    <property type="term" value="C:cytosol"/>
    <property type="evidence" value="ECO:0007669"/>
    <property type="project" value="TreeGrafter"/>
</dbReference>
<comment type="cofactor">
    <cofactor evidence="13">
        <name>Zn(2+)</name>
        <dbReference type="ChEBI" id="CHEBI:29105"/>
    </cofactor>
    <text evidence="13">Binds 1 zinc ion per subunit.</text>
</comment>
<evidence type="ECO:0000313" key="17">
    <source>
        <dbReference type="Proteomes" id="UP000559182"/>
    </source>
</evidence>
<dbReference type="FunFam" id="2.40.30.130:FF:000001">
    <property type="entry name" value="Alanine--tRNA ligase"/>
    <property type="match status" value="1"/>
</dbReference>
<dbReference type="Proteomes" id="UP000559182">
    <property type="component" value="Unassembled WGS sequence"/>
</dbReference>
<dbReference type="EMBL" id="JACHVQ010000001">
    <property type="protein sequence ID" value="MBB2891285.1"/>
    <property type="molecule type" value="Genomic_DNA"/>
</dbReference>
<evidence type="ECO:0000256" key="14">
    <source>
        <dbReference type="SAM" id="Coils"/>
    </source>
</evidence>
<evidence type="ECO:0000256" key="1">
    <source>
        <dbReference type="ARBA" id="ARBA00008226"/>
    </source>
</evidence>
<organism evidence="16 17">
    <name type="scientific">Flexivirga oryzae</name>
    <dbReference type="NCBI Taxonomy" id="1794944"/>
    <lineage>
        <taxon>Bacteria</taxon>
        <taxon>Bacillati</taxon>
        <taxon>Actinomycetota</taxon>
        <taxon>Actinomycetes</taxon>
        <taxon>Micrococcales</taxon>
        <taxon>Dermacoccaceae</taxon>
        <taxon>Flexivirga</taxon>
    </lineage>
</organism>
<name>A0A839N7T6_9MICO</name>
<dbReference type="FunFam" id="3.30.930.10:FF:000004">
    <property type="entry name" value="Alanine--tRNA ligase"/>
    <property type="match status" value="1"/>
</dbReference>
<comment type="domain">
    <text evidence="13">Consists of three domains; the N-terminal catalytic domain, the editing domain and the C-terminal C-Ala domain. The editing domain removes incorrectly charged amino acids, while the C-Ala domain, along with tRNA(Ala), serves as a bridge to cooperatively bring together the editing and aminoacylation centers thus stimulating deacylation of misacylated tRNAs.</text>
</comment>
<dbReference type="GO" id="GO:0005524">
    <property type="term" value="F:ATP binding"/>
    <property type="evidence" value="ECO:0007669"/>
    <property type="project" value="UniProtKB-UniRule"/>
</dbReference>
<dbReference type="InterPro" id="IPR018163">
    <property type="entry name" value="Thr/Ala-tRNA-synth_IIc_edit"/>
</dbReference>
<evidence type="ECO:0000256" key="7">
    <source>
        <dbReference type="ARBA" id="ARBA00022840"/>
    </source>
</evidence>
<comment type="subcellular location">
    <subcellularLocation>
        <location evidence="13">Cytoplasm</location>
    </subcellularLocation>
</comment>
<dbReference type="PANTHER" id="PTHR11777:SF9">
    <property type="entry name" value="ALANINE--TRNA LIGASE, CYTOPLASMIC"/>
    <property type="match status" value="1"/>
</dbReference>
<dbReference type="Gene3D" id="3.30.980.10">
    <property type="entry name" value="Threonyl-trna Synthetase, Chain A, domain 2"/>
    <property type="match status" value="1"/>
</dbReference>